<keyword evidence="1" id="KW-0472">Membrane</keyword>
<protein>
    <recommendedName>
        <fullName evidence="4">DUF3021 family protein</fullName>
    </recommendedName>
</protein>
<feature type="transmembrane region" description="Helical" evidence="1">
    <location>
        <begin position="84"/>
        <end position="107"/>
    </location>
</feature>
<evidence type="ECO:0000313" key="2">
    <source>
        <dbReference type="EMBL" id="CUO41745.1"/>
    </source>
</evidence>
<dbReference type="STRING" id="39482.ERS852491_02150"/>
<feature type="transmembrane region" description="Helical" evidence="1">
    <location>
        <begin position="12"/>
        <end position="33"/>
    </location>
</feature>
<evidence type="ECO:0000313" key="3">
    <source>
        <dbReference type="Proteomes" id="UP000095544"/>
    </source>
</evidence>
<sequence>MEEKKNFFDFAENVLCTFGFMMILMMIFTFAFGEETRTLSTMFRLGGSGIALATMCQYLGLAILITGIRFLFFSERAAKYMPELYRICLMLLCSVLVIVLFIILFKWFPVQMWQAWVMFVLCFAICFGASVWIMSVKNRMENEKLEESLEYLKERWKEDQDGERD</sequence>
<evidence type="ECO:0000256" key="1">
    <source>
        <dbReference type="SAM" id="Phobius"/>
    </source>
</evidence>
<keyword evidence="1" id="KW-1133">Transmembrane helix</keyword>
<dbReference type="Proteomes" id="UP000095544">
    <property type="component" value="Unassembled WGS sequence"/>
</dbReference>
<dbReference type="RefSeq" id="WP_050640563.1">
    <property type="nucleotide sequence ID" value="NZ_CABKUE010000008.1"/>
</dbReference>
<keyword evidence="1" id="KW-0812">Transmembrane</keyword>
<gene>
    <name evidence="2" type="ORF">ERS852491_02150</name>
</gene>
<feature type="transmembrane region" description="Helical" evidence="1">
    <location>
        <begin position="45"/>
        <end position="72"/>
    </location>
</feature>
<accession>A0A174F0L6</accession>
<feature type="transmembrane region" description="Helical" evidence="1">
    <location>
        <begin position="113"/>
        <end position="134"/>
    </location>
</feature>
<dbReference type="OrthoDB" id="1655781at2"/>
<proteinExistence type="predicted"/>
<dbReference type="EMBL" id="CYZU01000017">
    <property type="protein sequence ID" value="CUO41745.1"/>
    <property type="molecule type" value="Genomic_DNA"/>
</dbReference>
<evidence type="ECO:0008006" key="4">
    <source>
        <dbReference type="Google" id="ProtNLM"/>
    </source>
</evidence>
<dbReference type="AlphaFoldDB" id="A0A174F0L6"/>
<reference evidence="2 3" key="1">
    <citation type="submission" date="2015-09" db="EMBL/GenBank/DDBJ databases">
        <authorList>
            <consortium name="Pathogen Informatics"/>
        </authorList>
    </citation>
    <scope>NUCLEOTIDE SEQUENCE [LARGE SCALE GENOMIC DNA]</scope>
    <source>
        <strain evidence="2 3">2789STDY5834876</strain>
    </source>
</reference>
<name>A0A174F0L6_9FIRM</name>
<organism evidence="2 3">
    <name type="scientific">Faecalicatena contorta</name>
    <dbReference type="NCBI Taxonomy" id="39482"/>
    <lineage>
        <taxon>Bacteria</taxon>
        <taxon>Bacillati</taxon>
        <taxon>Bacillota</taxon>
        <taxon>Clostridia</taxon>
        <taxon>Lachnospirales</taxon>
        <taxon>Lachnospiraceae</taxon>
        <taxon>Faecalicatena</taxon>
    </lineage>
</organism>